<keyword evidence="3" id="KW-1185">Reference proteome</keyword>
<proteinExistence type="predicted"/>
<gene>
    <name evidence="2" type="ORF">ACFSUF_19610</name>
</gene>
<organism evidence="2 3">
    <name type="scientific">Paenibacillus gansuensis</name>
    <dbReference type="NCBI Taxonomy" id="306542"/>
    <lineage>
        <taxon>Bacteria</taxon>
        <taxon>Bacillati</taxon>
        <taxon>Bacillota</taxon>
        <taxon>Bacilli</taxon>
        <taxon>Bacillales</taxon>
        <taxon>Paenibacillaceae</taxon>
        <taxon>Paenibacillus</taxon>
    </lineage>
</organism>
<feature type="signal peptide" evidence="1">
    <location>
        <begin position="1"/>
        <end position="24"/>
    </location>
</feature>
<dbReference type="Proteomes" id="UP001597541">
    <property type="component" value="Unassembled WGS sequence"/>
</dbReference>
<name>A0ABW5PKM8_9BACL</name>
<sequence>MKTIKSILSVLTLFLIISGGSVYANSADVITKMPVNFTPSKIKQFGNAGFSSFSDPRDLSGISIYENNGYVYVIWVANGNVYLSLAKEGKWVYRDKVVTTVKDQKPLPEAEDYDYKAVISGNYVYLTFDFRADKAKNWAPLSSDNYFNPVASITRQLTLGPSGLVGAKTFRGFVAESTAPNSGYTAVPVDTSKGPGVIFMTNFIDSPTRNLYVPAVGKTLKVNVSYIDNNIEYIDIDKNKALHNDNFRGTGQFNIKSGDPLFNTDGKDKLAPNVYGDFILNAGNSKMFFNEFKFLNDDKYIRVTIGKFDSNLINNSKKNVQFMIPNNLFYGYGDRTNSTVYVTQGSKEIHVWQLNWFNRKASLEMYVVNKSELQ</sequence>
<keyword evidence="1" id="KW-0732">Signal</keyword>
<dbReference type="RefSeq" id="WP_377605671.1">
    <property type="nucleotide sequence ID" value="NZ_JBHUME010000013.1"/>
</dbReference>
<evidence type="ECO:0000256" key="1">
    <source>
        <dbReference type="SAM" id="SignalP"/>
    </source>
</evidence>
<feature type="chain" id="PRO_5045851812" evidence="1">
    <location>
        <begin position="25"/>
        <end position="374"/>
    </location>
</feature>
<accession>A0ABW5PKM8</accession>
<evidence type="ECO:0000313" key="2">
    <source>
        <dbReference type="EMBL" id="MFD2614622.1"/>
    </source>
</evidence>
<evidence type="ECO:0000313" key="3">
    <source>
        <dbReference type="Proteomes" id="UP001597541"/>
    </source>
</evidence>
<dbReference type="EMBL" id="JBHUME010000013">
    <property type="protein sequence ID" value="MFD2614622.1"/>
    <property type="molecule type" value="Genomic_DNA"/>
</dbReference>
<comment type="caution">
    <text evidence="2">The sequence shown here is derived from an EMBL/GenBank/DDBJ whole genome shotgun (WGS) entry which is preliminary data.</text>
</comment>
<protein>
    <submittedName>
        <fullName evidence="2">Uncharacterized protein</fullName>
    </submittedName>
</protein>
<reference evidence="3" key="1">
    <citation type="journal article" date="2019" name="Int. J. Syst. Evol. Microbiol.">
        <title>The Global Catalogue of Microorganisms (GCM) 10K type strain sequencing project: providing services to taxonomists for standard genome sequencing and annotation.</title>
        <authorList>
            <consortium name="The Broad Institute Genomics Platform"/>
            <consortium name="The Broad Institute Genome Sequencing Center for Infectious Disease"/>
            <person name="Wu L."/>
            <person name="Ma J."/>
        </authorList>
    </citation>
    <scope>NUCLEOTIDE SEQUENCE [LARGE SCALE GENOMIC DNA]</scope>
    <source>
        <strain evidence="3">KCTC 3950</strain>
    </source>
</reference>